<reference evidence="1" key="1">
    <citation type="journal article" date="2021" name="PeerJ">
        <title>Extensive microbial diversity within the chicken gut microbiome revealed by metagenomics and culture.</title>
        <authorList>
            <person name="Gilroy R."/>
            <person name="Ravi A."/>
            <person name="Getino M."/>
            <person name="Pursley I."/>
            <person name="Horton D.L."/>
            <person name="Alikhan N.F."/>
            <person name="Baker D."/>
            <person name="Gharbi K."/>
            <person name="Hall N."/>
            <person name="Watson M."/>
            <person name="Adriaenssens E.M."/>
            <person name="Foster-Nyarko E."/>
            <person name="Jarju S."/>
            <person name="Secka A."/>
            <person name="Antonio M."/>
            <person name="Oren A."/>
            <person name="Chaudhuri R.R."/>
            <person name="La Ragione R."/>
            <person name="Hildebrand F."/>
            <person name="Pallen M.J."/>
        </authorList>
    </citation>
    <scope>NUCLEOTIDE SEQUENCE</scope>
    <source>
        <strain evidence="1">CHK188-5543</strain>
    </source>
</reference>
<dbReference type="Pfam" id="PF09719">
    <property type="entry name" value="C_GCAxxG_C_C"/>
    <property type="match status" value="1"/>
</dbReference>
<name>A0A9D2B711_9FIRM</name>
<organism evidence="1 2">
    <name type="scientific">Candidatus Anaerotruncus excrementipullorum</name>
    <dbReference type="NCBI Taxonomy" id="2838465"/>
    <lineage>
        <taxon>Bacteria</taxon>
        <taxon>Bacillati</taxon>
        <taxon>Bacillota</taxon>
        <taxon>Clostridia</taxon>
        <taxon>Eubacteriales</taxon>
        <taxon>Oscillospiraceae</taxon>
        <taxon>Anaerotruncus</taxon>
    </lineage>
</organism>
<sequence length="155" mass="16579">MAEKMTVEKAADFMLGQGFHCSQCVLSHTAEMVGLDKDLMLKLSAGLGGGCFHGDTCGTISAAVITLCAVYGYNQPHSGEQNAKMVEKINEFEQRFIAKHGSLLCRDLLGGYDFSKPGDSEKIMGGGATGPLKNCPTYCTDVCDILDDMLKDVAK</sequence>
<gene>
    <name evidence="1" type="ORF">H9736_00215</name>
</gene>
<comment type="caution">
    <text evidence="1">The sequence shown here is derived from an EMBL/GenBank/DDBJ whole genome shotgun (WGS) entry which is preliminary data.</text>
</comment>
<protein>
    <submittedName>
        <fullName evidence="1">C-GCAxxG-C-C family protein</fullName>
    </submittedName>
</protein>
<dbReference type="NCBIfam" id="TIGR01909">
    <property type="entry name" value="C_GCAxxG_C_C"/>
    <property type="match status" value="1"/>
</dbReference>
<dbReference type="AlphaFoldDB" id="A0A9D2B711"/>
<accession>A0A9D2B711</accession>
<evidence type="ECO:0000313" key="2">
    <source>
        <dbReference type="Proteomes" id="UP000886800"/>
    </source>
</evidence>
<reference evidence="1" key="2">
    <citation type="submission" date="2021-04" db="EMBL/GenBank/DDBJ databases">
        <authorList>
            <person name="Gilroy R."/>
        </authorList>
    </citation>
    <scope>NUCLEOTIDE SEQUENCE</scope>
    <source>
        <strain evidence="1">CHK188-5543</strain>
    </source>
</reference>
<dbReference type="EMBL" id="DXES01000004">
    <property type="protein sequence ID" value="HIX64649.1"/>
    <property type="molecule type" value="Genomic_DNA"/>
</dbReference>
<dbReference type="Proteomes" id="UP000886800">
    <property type="component" value="Unassembled WGS sequence"/>
</dbReference>
<proteinExistence type="predicted"/>
<dbReference type="InterPro" id="IPR010181">
    <property type="entry name" value="CGCAxxGCC_motif"/>
</dbReference>
<evidence type="ECO:0000313" key="1">
    <source>
        <dbReference type="EMBL" id="HIX64649.1"/>
    </source>
</evidence>